<dbReference type="SUPFAM" id="SSF53850">
    <property type="entry name" value="Periplasmic binding protein-like II"/>
    <property type="match status" value="1"/>
</dbReference>
<feature type="chain" id="PRO_5038386078" evidence="6">
    <location>
        <begin position="25"/>
        <end position="542"/>
    </location>
</feature>
<feature type="signal peptide" evidence="6">
    <location>
        <begin position="1"/>
        <end position="24"/>
    </location>
</feature>
<name>A0A9D1G3T6_9FIRM</name>
<organism evidence="7 8">
    <name type="scientific">Candidatus Alectryocaccomicrobium excrementavium</name>
    <dbReference type="NCBI Taxonomy" id="2840668"/>
    <lineage>
        <taxon>Bacteria</taxon>
        <taxon>Bacillati</taxon>
        <taxon>Bacillota</taxon>
        <taxon>Clostridia</taxon>
        <taxon>Candidatus Alectryocaccomicrobium</taxon>
    </lineage>
</organism>
<keyword evidence="1" id="KW-1003">Cell membrane</keyword>
<keyword evidence="2 6" id="KW-0732">Signal</keyword>
<evidence type="ECO:0000256" key="3">
    <source>
        <dbReference type="ARBA" id="ARBA00023136"/>
    </source>
</evidence>
<reference evidence="7" key="1">
    <citation type="submission" date="2020-10" db="EMBL/GenBank/DDBJ databases">
        <authorList>
            <person name="Gilroy R."/>
        </authorList>
    </citation>
    <scope>NUCLEOTIDE SEQUENCE</scope>
    <source>
        <strain evidence="7">13766</strain>
    </source>
</reference>
<dbReference type="EMBL" id="DVJN01000251">
    <property type="protein sequence ID" value="HIS93965.1"/>
    <property type="molecule type" value="Genomic_DNA"/>
</dbReference>
<dbReference type="Proteomes" id="UP000824140">
    <property type="component" value="Unassembled WGS sequence"/>
</dbReference>
<keyword evidence="3" id="KW-0472">Membrane</keyword>
<evidence type="ECO:0000256" key="4">
    <source>
        <dbReference type="ARBA" id="ARBA00023139"/>
    </source>
</evidence>
<dbReference type="InterPro" id="IPR050490">
    <property type="entry name" value="Bact_solute-bd_prot1"/>
</dbReference>
<comment type="caution">
    <text evidence="7">The sequence shown here is derived from an EMBL/GenBank/DDBJ whole genome shotgun (WGS) entry which is preliminary data.</text>
</comment>
<reference evidence="7" key="2">
    <citation type="journal article" date="2021" name="PeerJ">
        <title>Extensive microbial diversity within the chicken gut microbiome revealed by metagenomics and culture.</title>
        <authorList>
            <person name="Gilroy R."/>
            <person name="Ravi A."/>
            <person name="Getino M."/>
            <person name="Pursley I."/>
            <person name="Horton D.L."/>
            <person name="Alikhan N.F."/>
            <person name="Baker D."/>
            <person name="Gharbi K."/>
            <person name="Hall N."/>
            <person name="Watson M."/>
            <person name="Adriaenssens E.M."/>
            <person name="Foster-Nyarko E."/>
            <person name="Jarju S."/>
            <person name="Secka A."/>
            <person name="Antonio M."/>
            <person name="Oren A."/>
            <person name="Chaudhuri R.R."/>
            <person name="La Ragione R."/>
            <person name="Hildebrand F."/>
            <person name="Pallen M.J."/>
        </authorList>
    </citation>
    <scope>NUCLEOTIDE SEQUENCE</scope>
    <source>
        <strain evidence="7">13766</strain>
    </source>
</reference>
<dbReference type="PANTHER" id="PTHR43649:SF33">
    <property type="entry name" value="POLYGALACTURONAN_RHAMNOGALACTURONAN-BINDING PROTEIN YTCQ"/>
    <property type="match status" value="1"/>
</dbReference>
<evidence type="ECO:0000256" key="5">
    <source>
        <dbReference type="ARBA" id="ARBA00023288"/>
    </source>
</evidence>
<keyword evidence="5" id="KW-0449">Lipoprotein</keyword>
<dbReference type="InterPro" id="IPR006059">
    <property type="entry name" value="SBP"/>
</dbReference>
<dbReference type="Pfam" id="PF01547">
    <property type="entry name" value="SBP_bac_1"/>
    <property type="match status" value="1"/>
</dbReference>
<sequence>MKRKSMLLLALVLIVTAMPLAGFAETQRDKLVITATIEGNADAHDSMVEEAFQELMSEKLNREIEIQYTMIPSSDYATKTQLLLAVGDLTDFFQLPFLYDYTKPMEEGYFLELSQYRDQLDNYFNYIEQTSGGLASVMTAEGEVYIIAGIGLPRFPADRGMLPNNLTMYRADIFDKHGIPYPTTIDEMYEAAKQLKELYPDVYPINTRWNDLRSLFAANHTRNTVYWNGEEYVQGLFEEGYKEAIAFAQKLYVEGLLDPEYIIETDDTLKSKEMTDRTFIVMADWFTTPGEFTRLSETGQIFAAALMPDNPKYGTCWQSVDRVNEISRNGFYSAVIRSDVEDVEGLLEFLNTCYEEDVVELLNWGIEGVTYTVDADGNKAFVDEIMSAVDPWTAADAYGMRASRNKRPGLNLVDDSTAFVGLASDDWLIYDGEVHQEPIEKSPFYTSIPYPENEYMPPYFDEPQLQFTVEESQQISLITTAVDTCRDEWQASFVNGSLSMDQWDDYMNALNDAAEAGGGMDVLLEIYNAAAQRYLDNQSASE</sequence>
<evidence type="ECO:0000313" key="8">
    <source>
        <dbReference type="Proteomes" id="UP000824140"/>
    </source>
</evidence>
<dbReference type="AlphaFoldDB" id="A0A9D1G3T6"/>
<evidence type="ECO:0000256" key="6">
    <source>
        <dbReference type="SAM" id="SignalP"/>
    </source>
</evidence>
<dbReference type="Gene3D" id="3.40.190.10">
    <property type="entry name" value="Periplasmic binding protein-like II"/>
    <property type="match status" value="2"/>
</dbReference>
<evidence type="ECO:0000256" key="2">
    <source>
        <dbReference type="ARBA" id="ARBA00022729"/>
    </source>
</evidence>
<evidence type="ECO:0000256" key="1">
    <source>
        <dbReference type="ARBA" id="ARBA00022475"/>
    </source>
</evidence>
<gene>
    <name evidence="7" type="ORF">IAA84_13195</name>
</gene>
<protein>
    <submittedName>
        <fullName evidence="7">Extracellular solute-binding protein</fullName>
    </submittedName>
</protein>
<accession>A0A9D1G3T6</accession>
<proteinExistence type="predicted"/>
<dbReference type="PANTHER" id="PTHR43649">
    <property type="entry name" value="ARABINOSE-BINDING PROTEIN-RELATED"/>
    <property type="match status" value="1"/>
</dbReference>
<evidence type="ECO:0000313" key="7">
    <source>
        <dbReference type="EMBL" id="HIS93965.1"/>
    </source>
</evidence>
<keyword evidence="4" id="KW-0564">Palmitate</keyword>